<gene>
    <name evidence="13" type="ORF">SAMN02745161_3059</name>
</gene>
<evidence type="ECO:0000256" key="2">
    <source>
        <dbReference type="ARBA" id="ARBA00004370"/>
    </source>
</evidence>
<dbReference type="NCBIfam" id="TIGR00229">
    <property type="entry name" value="sensory_box"/>
    <property type="match status" value="2"/>
</dbReference>
<dbReference type="PANTHER" id="PTHR43065:SF42">
    <property type="entry name" value="TWO-COMPONENT SENSOR PPRA"/>
    <property type="match status" value="1"/>
</dbReference>
<keyword evidence="8" id="KW-0472">Membrane</keyword>
<dbReference type="SMART" id="SM00086">
    <property type="entry name" value="PAC"/>
    <property type="match status" value="1"/>
</dbReference>
<evidence type="ECO:0000259" key="9">
    <source>
        <dbReference type="PROSITE" id="PS50109"/>
    </source>
</evidence>
<evidence type="ECO:0000256" key="6">
    <source>
        <dbReference type="ARBA" id="ARBA00022777"/>
    </source>
</evidence>
<keyword evidence="8" id="KW-1133">Transmembrane helix</keyword>
<evidence type="ECO:0000259" key="11">
    <source>
        <dbReference type="PROSITE" id="PS50113"/>
    </source>
</evidence>
<feature type="domain" description="HAMP" evidence="12">
    <location>
        <begin position="176"/>
        <end position="228"/>
    </location>
</feature>
<dbReference type="GO" id="GO:0016020">
    <property type="term" value="C:membrane"/>
    <property type="evidence" value="ECO:0007669"/>
    <property type="project" value="UniProtKB-SubCell"/>
</dbReference>
<dbReference type="InterPro" id="IPR001610">
    <property type="entry name" value="PAC"/>
</dbReference>
<evidence type="ECO:0000256" key="7">
    <source>
        <dbReference type="SAM" id="Coils"/>
    </source>
</evidence>
<evidence type="ECO:0000256" key="5">
    <source>
        <dbReference type="ARBA" id="ARBA00022679"/>
    </source>
</evidence>
<keyword evidence="14" id="KW-1185">Reference proteome</keyword>
<dbReference type="PROSITE" id="PS50113">
    <property type="entry name" value="PAC"/>
    <property type="match status" value="1"/>
</dbReference>
<evidence type="ECO:0000256" key="1">
    <source>
        <dbReference type="ARBA" id="ARBA00000085"/>
    </source>
</evidence>
<accession>A0A1N6J1Q1</accession>
<dbReference type="RefSeq" id="WP_074217805.1">
    <property type="nucleotide sequence ID" value="NZ_FSRG01000008.1"/>
</dbReference>
<dbReference type="InterPro" id="IPR036890">
    <property type="entry name" value="HATPase_C_sf"/>
</dbReference>
<dbReference type="InterPro" id="IPR000700">
    <property type="entry name" value="PAS-assoc_C"/>
</dbReference>
<feature type="domain" description="PAC" evidence="11">
    <location>
        <begin position="330"/>
        <end position="382"/>
    </location>
</feature>
<dbReference type="AlphaFoldDB" id="A0A1N6J1Q1"/>
<dbReference type="InterPro" id="IPR036097">
    <property type="entry name" value="HisK_dim/P_sf"/>
</dbReference>
<dbReference type="OrthoDB" id="5522918at2"/>
<dbReference type="PANTHER" id="PTHR43065">
    <property type="entry name" value="SENSOR HISTIDINE KINASE"/>
    <property type="match status" value="1"/>
</dbReference>
<dbReference type="SUPFAM" id="SSF55874">
    <property type="entry name" value="ATPase domain of HSP90 chaperone/DNA topoisomerase II/histidine kinase"/>
    <property type="match status" value="1"/>
</dbReference>
<dbReference type="EMBL" id="FSRG01000008">
    <property type="protein sequence ID" value="SIO38036.1"/>
    <property type="molecule type" value="Genomic_DNA"/>
</dbReference>
<dbReference type="InterPro" id="IPR005467">
    <property type="entry name" value="His_kinase_dom"/>
</dbReference>
<dbReference type="PROSITE" id="PS50885">
    <property type="entry name" value="HAMP"/>
    <property type="match status" value="1"/>
</dbReference>
<dbReference type="CDD" id="cd00082">
    <property type="entry name" value="HisKA"/>
    <property type="match status" value="1"/>
</dbReference>
<dbReference type="Gene3D" id="6.10.340.10">
    <property type="match status" value="1"/>
</dbReference>
<dbReference type="InterPro" id="IPR003594">
    <property type="entry name" value="HATPase_dom"/>
</dbReference>
<dbReference type="STRING" id="1121457.SAMN02745161_3059"/>
<dbReference type="InterPro" id="IPR000014">
    <property type="entry name" value="PAS"/>
</dbReference>
<comment type="catalytic activity">
    <reaction evidence="1">
        <text>ATP + protein L-histidine = ADP + protein N-phospho-L-histidine.</text>
        <dbReference type="EC" id="2.7.13.3"/>
    </reaction>
</comment>
<dbReference type="Gene3D" id="3.30.565.10">
    <property type="entry name" value="Histidine kinase-like ATPase, C-terminal domain"/>
    <property type="match status" value="1"/>
</dbReference>
<dbReference type="Gene3D" id="1.10.287.130">
    <property type="match status" value="1"/>
</dbReference>
<evidence type="ECO:0000313" key="13">
    <source>
        <dbReference type="EMBL" id="SIO38036.1"/>
    </source>
</evidence>
<keyword evidence="5" id="KW-0808">Transferase</keyword>
<dbReference type="Pfam" id="PF02518">
    <property type="entry name" value="HATPase_c"/>
    <property type="match status" value="1"/>
</dbReference>
<dbReference type="InterPro" id="IPR004358">
    <property type="entry name" value="Sig_transdc_His_kin-like_C"/>
</dbReference>
<evidence type="ECO:0000256" key="8">
    <source>
        <dbReference type="SAM" id="Phobius"/>
    </source>
</evidence>
<dbReference type="PROSITE" id="PS50112">
    <property type="entry name" value="PAS"/>
    <property type="match status" value="1"/>
</dbReference>
<proteinExistence type="predicted"/>
<dbReference type="Gene3D" id="3.30.450.20">
    <property type="entry name" value="PAS domain"/>
    <property type="match status" value="2"/>
</dbReference>
<sequence>MQGANSRTFVRFCNNNSLSHNLLLGIISIVCAMIMMLGIYHYSQTYCTTLDRVEKGTSKRIQHLAEVLSIPIWNIEHDTVDRIISIASEIKTVTRIQVEEPDGKLIADKISDLTVPAEKVISRDIYYNDQHIGRVTVHLSFAALKKEQQQELIRYLFIICLLLIAILSLTHKVLDIYLKKPLAQLSSMIDQLRTGTYPEHYPTLNTRELQHIAINFKEMAKEVASREAELTKINKRLQENIEERKRIEYQLRESQEQFSLIAASTMDGFVECRVNQDHLLYTSRWKELLGYTDEELTNSLSVWLKRVHPNDRSSIAALSTEEVYDSEGRTEREYRIKHKNGEYRWFLGRAQILRDQEGKPYRFIGTHSDITPKKHAEQRLISTKEMLQNIINCMPSLIVGVTEQMTIALWNDTVEEDTGIMANNAEGRRFRELLPELSFIERHIQKSLTATTPVSVPKVTSIRNGVPVTYDIVIFPVTISNKQVAVLRIDDITERLRMEERIIQTEKMASISGLAAGMAHEINNPLGGILQGVQNIQRRLSPDLAPNVLKADELDISLEKMNAYMEQREIFGLLDGVTECGKRAASIVANMLEFSRSSDTKRTPCCVHNVIEKSIELAANDYQLKTQQKFDQIEIIREYDDTVSQISCAQQEIEQVLLNLLKNAAQAFATAKPTIEKPTIVITTQQSASGVMITVADNGPGMNDDIRKRVFEPFYTTKPIGDGTGLGLSVSYFIITNNHSGTISVTAAENQGSKFTIHLPHAM</sequence>
<dbReference type="GO" id="GO:0000155">
    <property type="term" value="F:phosphorelay sensor kinase activity"/>
    <property type="evidence" value="ECO:0007669"/>
    <property type="project" value="InterPro"/>
</dbReference>
<evidence type="ECO:0000256" key="4">
    <source>
        <dbReference type="ARBA" id="ARBA00022553"/>
    </source>
</evidence>
<feature type="domain" description="PAS" evidence="10">
    <location>
        <begin position="254"/>
        <end position="327"/>
    </location>
</feature>
<dbReference type="Proteomes" id="UP000184694">
    <property type="component" value="Unassembled WGS sequence"/>
</dbReference>
<dbReference type="CDD" id="cd00130">
    <property type="entry name" value="PAS"/>
    <property type="match status" value="1"/>
</dbReference>
<evidence type="ECO:0000256" key="3">
    <source>
        <dbReference type="ARBA" id="ARBA00012438"/>
    </source>
</evidence>
<dbReference type="SMART" id="SM00091">
    <property type="entry name" value="PAS"/>
    <property type="match status" value="2"/>
</dbReference>
<comment type="subcellular location">
    <subcellularLocation>
        <location evidence="2">Membrane</location>
    </subcellularLocation>
</comment>
<feature type="coiled-coil region" evidence="7">
    <location>
        <begin position="220"/>
        <end position="257"/>
    </location>
</feature>
<dbReference type="SMART" id="SM00387">
    <property type="entry name" value="HATPase_c"/>
    <property type="match status" value="1"/>
</dbReference>
<keyword evidence="7" id="KW-0175">Coiled coil</keyword>
<name>A0A1N6J1Q1_9BACT</name>
<reference evidence="14" key="1">
    <citation type="submission" date="2016-11" db="EMBL/GenBank/DDBJ databases">
        <authorList>
            <person name="Varghese N."/>
            <person name="Submissions S."/>
        </authorList>
    </citation>
    <scope>NUCLEOTIDE SEQUENCE [LARGE SCALE GENOMIC DNA]</scope>
    <source>
        <strain evidence="14">DSM 17456</strain>
    </source>
</reference>
<feature type="transmembrane region" description="Helical" evidence="8">
    <location>
        <begin position="22"/>
        <end position="42"/>
    </location>
</feature>
<dbReference type="InterPro" id="IPR013655">
    <property type="entry name" value="PAS_fold_3"/>
</dbReference>
<keyword evidence="8" id="KW-0812">Transmembrane</keyword>
<dbReference type="Pfam" id="PF08447">
    <property type="entry name" value="PAS_3"/>
    <property type="match status" value="1"/>
</dbReference>
<protein>
    <recommendedName>
        <fullName evidence="3">histidine kinase</fullName>
        <ecNumber evidence="3">2.7.13.3</ecNumber>
    </recommendedName>
</protein>
<feature type="domain" description="Histidine kinase" evidence="9">
    <location>
        <begin position="517"/>
        <end position="763"/>
    </location>
</feature>
<keyword evidence="6" id="KW-0418">Kinase</keyword>
<evidence type="ECO:0000259" key="12">
    <source>
        <dbReference type="PROSITE" id="PS50885"/>
    </source>
</evidence>
<dbReference type="PRINTS" id="PR00344">
    <property type="entry name" value="BCTRLSENSOR"/>
</dbReference>
<evidence type="ECO:0000259" key="10">
    <source>
        <dbReference type="PROSITE" id="PS50112"/>
    </source>
</evidence>
<dbReference type="InterPro" id="IPR003660">
    <property type="entry name" value="HAMP_dom"/>
</dbReference>
<feature type="transmembrane region" description="Helical" evidence="8">
    <location>
        <begin position="152"/>
        <end position="170"/>
    </location>
</feature>
<dbReference type="Pfam" id="PF13426">
    <property type="entry name" value="PAS_9"/>
    <property type="match status" value="1"/>
</dbReference>
<organism evidence="13 14">
    <name type="scientific">Halodesulfovibrio marinisediminis DSM 17456</name>
    <dbReference type="NCBI Taxonomy" id="1121457"/>
    <lineage>
        <taxon>Bacteria</taxon>
        <taxon>Pseudomonadati</taxon>
        <taxon>Thermodesulfobacteriota</taxon>
        <taxon>Desulfovibrionia</taxon>
        <taxon>Desulfovibrionales</taxon>
        <taxon>Desulfovibrionaceae</taxon>
        <taxon>Halodesulfovibrio</taxon>
    </lineage>
</organism>
<dbReference type="SUPFAM" id="SSF47384">
    <property type="entry name" value="Homodimeric domain of signal transducing histidine kinase"/>
    <property type="match status" value="1"/>
</dbReference>
<dbReference type="SUPFAM" id="SSF55785">
    <property type="entry name" value="PYP-like sensor domain (PAS domain)"/>
    <property type="match status" value="2"/>
</dbReference>
<dbReference type="InterPro" id="IPR003661">
    <property type="entry name" value="HisK_dim/P_dom"/>
</dbReference>
<dbReference type="InterPro" id="IPR035965">
    <property type="entry name" value="PAS-like_dom_sf"/>
</dbReference>
<evidence type="ECO:0000313" key="14">
    <source>
        <dbReference type="Proteomes" id="UP000184694"/>
    </source>
</evidence>
<keyword evidence="4" id="KW-0597">Phosphoprotein</keyword>
<dbReference type="PROSITE" id="PS50109">
    <property type="entry name" value="HIS_KIN"/>
    <property type="match status" value="1"/>
</dbReference>
<dbReference type="EC" id="2.7.13.3" evidence="3"/>
<dbReference type="SMART" id="SM00388">
    <property type="entry name" value="HisKA"/>
    <property type="match status" value="1"/>
</dbReference>